<dbReference type="AlphaFoldDB" id="A0A7S1SX53"/>
<gene>
    <name evidence="2" type="ORF">TCHU04912_LOCUS13967</name>
</gene>
<protein>
    <submittedName>
        <fullName evidence="2">Uncharacterized protein</fullName>
    </submittedName>
</protein>
<sequence>MSLLSSVRHCGAATTQLRCANRRSSPGSRRPLVVAARTEPCVRRREQLRDGAALALSFVAFPACRAQAAENAAILKGLQRYSGKQGEFSLEEQELAGRDRLLGAQAQLTQVNRLAASGRYNDARLQLREGAMKNVRRDLRAAEQELGGLSSDTGNALIQAIEALDQGLKAEAPQAELKQLLDAVSKAVDAVQAELILPTS</sequence>
<name>A0A7S1SX53_9CHLO</name>
<accession>A0A7S1SX53</accession>
<feature type="coiled-coil region" evidence="1">
    <location>
        <begin position="125"/>
        <end position="194"/>
    </location>
</feature>
<keyword evidence="1" id="KW-0175">Coiled coil</keyword>
<organism evidence="2">
    <name type="scientific">Tetraselmis chuii</name>
    <dbReference type="NCBI Taxonomy" id="63592"/>
    <lineage>
        <taxon>Eukaryota</taxon>
        <taxon>Viridiplantae</taxon>
        <taxon>Chlorophyta</taxon>
        <taxon>core chlorophytes</taxon>
        <taxon>Chlorodendrophyceae</taxon>
        <taxon>Chlorodendrales</taxon>
        <taxon>Chlorodendraceae</taxon>
        <taxon>Tetraselmis</taxon>
    </lineage>
</organism>
<evidence type="ECO:0000256" key="1">
    <source>
        <dbReference type="SAM" id="Coils"/>
    </source>
</evidence>
<evidence type="ECO:0000313" key="2">
    <source>
        <dbReference type="EMBL" id="CAD9211728.1"/>
    </source>
</evidence>
<reference evidence="2" key="1">
    <citation type="submission" date="2021-01" db="EMBL/GenBank/DDBJ databases">
        <authorList>
            <person name="Corre E."/>
            <person name="Pelletier E."/>
            <person name="Niang G."/>
            <person name="Scheremetjew M."/>
            <person name="Finn R."/>
            <person name="Kale V."/>
            <person name="Holt S."/>
            <person name="Cochrane G."/>
            <person name="Meng A."/>
            <person name="Brown T."/>
            <person name="Cohen L."/>
        </authorList>
    </citation>
    <scope>NUCLEOTIDE SEQUENCE</scope>
    <source>
        <strain evidence="2">PLY429</strain>
    </source>
</reference>
<proteinExistence type="predicted"/>
<dbReference type="EMBL" id="HBGG01027101">
    <property type="protein sequence ID" value="CAD9211728.1"/>
    <property type="molecule type" value="Transcribed_RNA"/>
</dbReference>